<accession>A0ACB8SC82</accession>
<name>A0ACB8SC82_9AGAM</name>
<dbReference type="EMBL" id="MU275840">
    <property type="protein sequence ID" value="KAI0053505.1"/>
    <property type="molecule type" value="Genomic_DNA"/>
</dbReference>
<dbReference type="Proteomes" id="UP000814033">
    <property type="component" value="Unassembled WGS sequence"/>
</dbReference>
<proteinExistence type="predicted"/>
<organism evidence="1 2">
    <name type="scientific">Auriscalpium vulgare</name>
    <dbReference type="NCBI Taxonomy" id="40419"/>
    <lineage>
        <taxon>Eukaryota</taxon>
        <taxon>Fungi</taxon>
        <taxon>Dikarya</taxon>
        <taxon>Basidiomycota</taxon>
        <taxon>Agaricomycotina</taxon>
        <taxon>Agaricomycetes</taxon>
        <taxon>Russulales</taxon>
        <taxon>Auriscalpiaceae</taxon>
        <taxon>Auriscalpium</taxon>
    </lineage>
</organism>
<evidence type="ECO:0000313" key="2">
    <source>
        <dbReference type="Proteomes" id="UP000814033"/>
    </source>
</evidence>
<reference evidence="1" key="2">
    <citation type="journal article" date="2022" name="New Phytol.">
        <title>Evolutionary transition to the ectomycorrhizal habit in the genomes of a hyperdiverse lineage of mushroom-forming fungi.</title>
        <authorList>
            <person name="Looney B."/>
            <person name="Miyauchi S."/>
            <person name="Morin E."/>
            <person name="Drula E."/>
            <person name="Courty P.E."/>
            <person name="Kohler A."/>
            <person name="Kuo A."/>
            <person name="LaButti K."/>
            <person name="Pangilinan J."/>
            <person name="Lipzen A."/>
            <person name="Riley R."/>
            <person name="Andreopoulos W."/>
            <person name="He G."/>
            <person name="Johnson J."/>
            <person name="Nolan M."/>
            <person name="Tritt A."/>
            <person name="Barry K.W."/>
            <person name="Grigoriev I.V."/>
            <person name="Nagy L.G."/>
            <person name="Hibbett D."/>
            <person name="Henrissat B."/>
            <person name="Matheny P.B."/>
            <person name="Labbe J."/>
            <person name="Martin F.M."/>
        </authorList>
    </citation>
    <scope>NUCLEOTIDE SEQUENCE</scope>
    <source>
        <strain evidence="1">FP105234-sp</strain>
    </source>
</reference>
<evidence type="ECO:0000313" key="1">
    <source>
        <dbReference type="EMBL" id="KAI0053505.1"/>
    </source>
</evidence>
<gene>
    <name evidence="1" type="ORF">FA95DRAFT_753576</name>
</gene>
<protein>
    <submittedName>
        <fullName evidence="1">Uncharacterized protein</fullName>
    </submittedName>
</protein>
<comment type="caution">
    <text evidence="1">The sequence shown here is derived from an EMBL/GenBank/DDBJ whole genome shotgun (WGS) entry which is preliminary data.</text>
</comment>
<sequence length="378" mass="40928">MTMSLFGRRLAFALSGMAYSAVVYGIIASSVSLQSWTSISAIRTDVSRIEVLNDRGWRTRSELIWWATPIWSLLLCTMSACGEETRSGYRSLYKLVMRGFERDVLPVHKAKSLTMTEPTTPVHLLKSGWDDALNVKKSHSTLRSTFTLNSHSDSTRSSTPTPPQSPPPPMSPEQDASFTQSTLTYLESSTARQLRLPSPPPPALHLVHPPGPAERTYPPSPDDAHPPPHHRFSALALSPPNPHYSSDMSGSPASSILSADAWPKPPPTVPSPTSAHPYARSSSPTSITSSIVAGQLDALGYPVYPGEHTVSPRMRPADLPFNVEGPSVMSVPFSPPTAARRTASVHSTKSRHVHGAKGKKNDVIYMTVVKETVVGEAA</sequence>
<keyword evidence="2" id="KW-1185">Reference proteome</keyword>
<reference evidence="1" key="1">
    <citation type="submission" date="2021-02" db="EMBL/GenBank/DDBJ databases">
        <authorList>
            <consortium name="DOE Joint Genome Institute"/>
            <person name="Ahrendt S."/>
            <person name="Looney B.P."/>
            <person name="Miyauchi S."/>
            <person name="Morin E."/>
            <person name="Drula E."/>
            <person name="Courty P.E."/>
            <person name="Chicoki N."/>
            <person name="Fauchery L."/>
            <person name="Kohler A."/>
            <person name="Kuo A."/>
            <person name="Labutti K."/>
            <person name="Pangilinan J."/>
            <person name="Lipzen A."/>
            <person name="Riley R."/>
            <person name="Andreopoulos W."/>
            <person name="He G."/>
            <person name="Johnson J."/>
            <person name="Barry K.W."/>
            <person name="Grigoriev I.V."/>
            <person name="Nagy L."/>
            <person name="Hibbett D."/>
            <person name="Henrissat B."/>
            <person name="Matheny P.B."/>
            <person name="Labbe J."/>
            <person name="Martin F."/>
        </authorList>
    </citation>
    <scope>NUCLEOTIDE SEQUENCE</scope>
    <source>
        <strain evidence="1">FP105234-sp</strain>
    </source>
</reference>